<proteinExistence type="inferred from homology"/>
<dbReference type="InterPro" id="IPR027054">
    <property type="entry name" value="ALG2"/>
</dbReference>
<evidence type="ECO:0000256" key="1">
    <source>
        <dbReference type="ARBA" id="ARBA00022676"/>
    </source>
</evidence>
<comment type="similarity">
    <text evidence="3">Belongs to the glycosyltransferase group 1 family.</text>
</comment>
<dbReference type="EC" id="2.4.1.132" evidence="3"/>
<dbReference type="AlphaFoldDB" id="U6GNX1"/>
<dbReference type="OrthoDB" id="448893at2759"/>
<organism evidence="5 6">
    <name type="scientific">Eimeria praecox</name>
    <dbReference type="NCBI Taxonomy" id="51316"/>
    <lineage>
        <taxon>Eukaryota</taxon>
        <taxon>Sar</taxon>
        <taxon>Alveolata</taxon>
        <taxon>Apicomplexa</taxon>
        <taxon>Conoidasida</taxon>
        <taxon>Coccidia</taxon>
        <taxon>Eucoccidiorida</taxon>
        <taxon>Eimeriorina</taxon>
        <taxon>Eimeriidae</taxon>
        <taxon>Eimeria</taxon>
    </lineage>
</organism>
<name>U6GNX1_9EIME</name>
<comment type="function">
    <text evidence="3">Mannosylates Man(2)GlcNAc(2)-dolichol diphosphate and Man(1)GlcNAc(2)-dolichol diphosphate to form Man(3)GlcNAc(2)-dolichol diphosphate.</text>
</comment>
<keyword evidence="2 3" id="KW-0808">Transferase</keyword>
<comment type="pathway">
    <text evidence="3">Protein modification; protein glycosylation.</text>
</comment>
<dbReference type="GO" id="GO:0005789">
    <property type="term" value="C:endoplasmic reticulum membrane"/>
    <property type="evidence" value="ECO:0007669"/>
    <property type="project" value="UniProtKB-SubCell"/>
</dbReference>
<keyword evidence="1 3" id="KW-0328">Glycosyltransferase</keyword>
<dbReference type="SUPFAM" id="SSF53756">
    <property type="entry name" value="UDP-Glycosyltransferase/glycogen phosphorylase"/>
    <property type="match status" value="1"/>
</dbReference>
<feature type="domain" description="Glycosyl transferase family 1" evidence="4">
    <location>
        <begin position="69"/>
        <end position="133"/>
    </location>
</feature>
<evidence type="ECO:0000313" key="5">
    <source>
        <dbReference type="EMBL" id="CDI80304.1"/>
    </source>
</evidence>
<comment type="catalytic activity">
    <reaction evidence="3">
        <text>an alpha-D-Man-(1-&gt;3)-beta-D-Man-(1-&gt;4)-beta-D-GlcNAc-(1-&gt;4)-alpha-D-GlcNAc-diphospho-di-trans,poly-cis-dolichol + GDP-alpha-D-mannose = an alpha-D-Man-(1-&gt;3)-[alpha-D-Man-(1-&gt;6)]-beta-D-Man-(1-&gt;4)-beta-D-GlcNAc-(1-&gt;4)-alpha-D-GlcNAc-diphospho-di-trans,poly-cis-dolichol + GDP + H(+)</text>
        <dbReference type="Rhea" id="RHEA:29519"/>
        <dbReference type="Rhea" id="RHEA-COMP:19513"/>
        <dbReference type="Rhea" id="RHEA-COMP:19515"/>
        <dbReference type="ChEBI" id="CHEBI:15378"/>
        <dbReference type="ChEBI" id="CHEBI:57527"/>
        <dbReference type="ChEBI" id="CHEBI:58189"/>
        <dbReference type="ChEBI" id="CHEBI:132510"/>
        <dbReference type="ChEBI" id="CHEBI:132511"/>
        <dbReference type="EC" id="2.4.1.257"/>
    </reaction>
    <physiologicalReaction direction="left-to-right" evidence="3">
        <dbReference type="Rhea" id="RHEA:29520"/>
    </physiologicalReaction>
</comment>
<evidence type="ECO:0000256" key="3">
    <source>
        <dbReference type="RuleBase" id="RU367136"/>
    </source>
</evidence>
<feature type="domain" description="Glycosyl transferase family 1" evidence="4">
    <location>
        <begin position="154"/>
        <end position="212"/>
    </location>
</feature>
<dbReference type="PANTHER" id="PTHR45918">
    <property type="entry name" value="ALPHA-1,3/1,6-MANNOSYLTRANSFERASE ALG2"/>
    <property type="match status" value="1"/>
</dbReference>
<keyword evidence="6" id="KW-1185">Reference proteome</keyword>
<dbReference type="EC" id="2.4.1.257" evidence="3"/>
<comment type="subcellular location">
    <subcellularLocation>
        <location evidence="3">Endoplasmic reticulum membrane</location>
        <topology evidence="3">Single-pass membrane protein</topology>
    </subcellularLocation>
</comment>
<evidence type="ECO:0000256" key="2">
    <source>
        <dbReference type="ARBA" id="ARBA00022679"/>
    </source>
</evidence>
<accession>U6GNX1</accession>
<evidence type="ECO:0000259" key="4">
    <source>
        <dbReference type="Pfam" id="PF00534"/>
    </source>
</evidence>
<evidence type="ECO:0000313" key="6">
    <source>
        <dbReference type="Proteomes" id="UP000018201"/>
    </source>
</evidence>
<reference evidence="5" key="1">
    <citation type="submission" date="2013-10" db="EMBL/GenBank/DDBJ databases">
        <title>Genomic analysis of the causative agents of coccidiosis in chickens.</title>
        <authorList>
            <person name="Reid A.J."/>
            <person name="Blake D."/>
            <person name="Billington K."/>
            <person name="Browne H."/>
            <person name="Dunn M."/>
            <person name="Hung S."/>
            <person name="Kawahara F."/>
            <person name="Miranda-Saavedra D."/>
            <person name="Mourier T."/>
            <person name="Nagra H."/>
            <person name="Otto T.D."/>
            <person name="Rawlings N."/>
            <person name="Sanchez A."/>
            <person name="Sanders M."/>
            <person name="Subramaniam C."/>
            <person name="Tay Y."/>
            <person name="Dear P."/>
            <person name="Doerig C."/>
            <person name="Gruber A."/>
            <person name="Parkinson J."/>
            <person name="Shirley M."/>
            <person name="Wan K.L."/>
            <person name="Berriman M."/>
            <person name="Tomley F."/>
            <person name="Pain A."/>
        </authorList>
    </citation>
    <scope>NUCLEOTIDE SEQUENCE [LARGE SCALE GENOMIC DNA]</scope>
    <source>
        <strain evidence="5">Houghton</strain>
    </source>
</reference>
<dbReference type="EMBL" id="HG691828">
    <property type="protein sequence ID" value="CDI80304.1"/>
    <property type="molecule type" value="Genomic_DNA"/>
</dbReference>
<dbReference type="UniPathway" id="UPA00378"/>
<dbReference type="Proteomes" id="UP000018201">
    <property type="component" value="Unassembled WGS sequence"/>
</dbReference>
<dbReference type="PANTHER" id="PTHR45918:SF1">
    <property type="entry name" value="ALPHA-1,3_1,6-MANNOSYLTRANSFERASE ALG2"/>
    <property type="match status" value="1"/>
</dbReference>
<dbReference type="Gene3D" id="3.40.50.2000">
    <property type="entry name" value="Glycogen Phosphorylase B"/>
    <property type="match status" value="2"/>
</dbReference>
<dbReference type="GO" id="GO:0004378">
    <property type="term" value="F:GDP-Man:Man(1)GlcNAc(2)-PP-Dol alpha-1,3-mannosyltransferase activity"/>
    <property type="evidence" value="ECO:0007669"/>
    <property type="project" value="UniProtKB-UniRule"/>
</dbReference>
<gene>
    <name evidence="5" type="ORF">EPH_0033360</name>
</gene>
<protein>
    <recommendedName>
        <fullName evidence="3">Alpha-1,3/1,6-mannosyltransferase ALG2</fullName>
        <ecNumber evidence="3">2.4.1.132</ecNumber>
        <ecNumber evidence="3">2.4.1.257</ecNumber>
    </recommendedName>
    <alternativeName>
        <fullName evidence="3">GDP-Man:Man(1)GlcNAc(2)-PP-Dol alpha-1,3-mannosyltransferase</fullName>
    </alternativeName>
</protein>
<sequence length="257" mass="28581">MRDTLSCMRIVNSVPDNTRLTFVFLIAFFIRKAKPRVLYPPVSTEVEAFQLKGGSSDSDASFSELERFDLSAPFVVSLNRFEEKKDVELAIKAVARLPRQIKCNLIVAGGFDPRLPECNDYFQRLVKLSKELNFRVLGCEDVVDTNTPALDNSVPCEAMFVGCLPVACNTGGPRETIVDRETGFLCPPTPESFSAALKHILLLSLENPEELAALRSKAQIHATNRFSPDVFRRSLKAIIEDVTGPWDGSSSERPKKV</sequence>
<dbReference type="Pfam" id="PF00534">
    <property type="entry name" value="Glycos_transf_1"/>
    <property type="match status" value="2"/>
</dbReference>
<reference evidence="5" key="2">
    <citation type="submission" date="2013-10" db="EMBL/GenBank/DDBJ databases">
        <authorList>
            <person name="Aslett M."/>
        </authorList>
    </citation>
    <scope>NUCLEOTIDE SEQUENCE [LARGE SCALE GENOMIC DNA]</scope>
    <source>
        <strain evidence="5">Houghton</strain>
    </source>
</reference>
<dbReference type="GO" id="GO:0102704">
    <property type="term" value="F:GDP-Man:Man(2)GlcNAc(2)-PP-Dol alpha-1,6-mannosyltransferase activity"/>
    <property type="evidence" value="ECO:0007669"/>
    <property type="project" value="UniProtKB-UniRule"/>
</dbReference>
<dbReference type="InterPro" id="IPR001296">
    <property type="entry name" value="Glyco_trans_1"/>
</dbReference>
<dbReference type="VEuPathDB" id="ToxoDB:EPH_0033360"/>
<comment type="catalytic activity">
    <reaction evidence="3">
        <text>a beta-D-Man-(1-&gt;4)-beta-D-GlcNAc-(1-&gt;4)-alpha-D-GlcNAc-diphospho-di-trans,poly-cis-dolichol + GDP-alpha-D-mannose = an alpha-D-Man-(1-&gt;3)-beta-D-Man-(1-&gt;4)-beta-D-GlcNAc-(1-&gt;4)-alpha-D-GlcNAc-diphospho-di-trans,poly-cis-dolichol + GDP + H(+)</text>
        <dbReference type="Rhea" id="RHEA:29515"/>
        <dbReference type="Rhea" id="RHEA-COMP:19511"/>
        <dbReference type="Rhea" id="RHEA-COMP:19513"/>
        <dbReference type="ChEBI" id="CHEBI:15378"/>
        <dbReference type="ChEBI" id="CHEBI:57527"/>
        <dbReference type="ChEBI" id="CHEBI:58189"/>
        <dbReference type="ChEBI" id="CHEBI:58472"/>
        <dbReference type="ChEBI" id="CHEBI:132510"/>
        <dbReference type="EC" id="2.4.1.132"/>
    </reaction>
    <physiologicalReaction direction="left-to-right" evidence="3">
        <dbReference type="Rhea" id="RHEA:29516"/>
    </physiologicalReaction>
</comment>